<sequence>MQSAKSPTAAVLACVALALVVLQSAATPLSNLNDNKAAATPSPTQFTAGPCPCNDANGFVCVNKTCQCRSGATFCGASDGCVNLSKDNDVHCGSCNNKCKGGATCRRGKCACPKGKVRCGAGCVATASFQRDERNCGGCGTVCGTGQTCTAGTCVCPDLPASNGGARLQQFWDDDRKACVALRPGECKGGFLTAAGGFNRSTTGVLNPSSPQNTLFAFLAAASYDWFWGLSPKTPGKALTACMQRWGIVGAPVVKSYRVKPAVALPAASSSSSSKAPPAVTYAATIMRTAADVFVVLRGDDSRATWLTPLSAQTEDVAGWFGLGARLQVDVRAAYNATEPELLRSVRRALAEAQGGGSGSGSGGGGGNTSRVYIIGHGMGAGVAAVAALRLSNLLAPSSPSSGSNSNANSNSGSAIGGVFLFNAPRVGNDAWRAAYNGRLGARTLHYRIARDFFPVPPTSVGFRDVGTTVLFCPNMLVAPFSASQDVHDSLSVDCQVGVNSWLPSNTALFLPSAAYDLLQARMGTPCTLEASRSCKMVQNCQASDKITKGTNDSYSKHCVGCFVDSDCAALGYPVAFCDNYRGSSPYACTVSRSNGEACNIDRDCSSGHCVLGFCRQCEEDRHCVSGTFCEAPLSGPSISPLRPDLLYSCRTAFRGGEACGRDRQCRSERCKNATMTSTVATCT</sequence>
<dbReference type="GO" id="GO:0006629">
    <property type="term" value="P:lipid metabolic process"/>
    <property type="evidence" value="ECO:0007669"/>
    <property type="project" value="InterPro"/>
</dbReference>
<name>A0A835T8P1_9CHLO</name>
<feature type="chain" id="PRO_5032293717" description="Fungal lipase-type domain-containing protein" evidence="1">
    <location>
        <begin position="27"/>
        <end position="684"/>
    </location>
</feature>
<dbReference type="PANTHER" id="PTHR45856:SF11">
    <property type="entry name" value="FUNGAL LIPASE-LIKE DOMAIN-CONTAINING PROTEIN"/>
    <property type="match status" value="1"/>
</dbReference>
<dbReference type="PANTHER" id="PTHR45856">
    <property type="entry name" value="ALPHA/BETA-HYDROLASES SUPERFAMILY PROTEIN"/>
    <property type="match status" value="1"/>
</dbReference>
<dbReference type="Proteomes" id="UP000613740">
    <property type="component" value="Unassembled WGS sequence"/>
</dbReference>
<gene>
    <name evidence="3" type="ORF">HYH02_012527</name>
</gene>
<dbReference type="Gene3D" id="3.40.50.1820">
    <property type="entry name" value="alpha/beta hydrolase"/>
    <property type="match status" value="1"/>
</dbReference>
<proteinExistence type="predicted"/>
<reference evidence="3" key="1">
    <citation type="journal article" date="2020" name="bioRxiv">
        <title>Comparative genomics of Chlamydomonas.</title>
        <authorList>
            <person name="Craig R.J."/>
            <person name="Hasan A.R."/>
            <person name="Ness R.W."/>
            <person name="Keightley P.D."/>
        </authorList>
    </citation>
    <scope>NUCLEOTIDE SEQUENCE</scope>
    <source>
        <strain evidence="3">CCAP 11/173</strain>
    </source>
</reference>
<feature type="domain" description="Fungal lipase-type" evidence="2">
    <location>
        <begin position="294"/>
        <end position="458"/>
    </location>
</feature>
<accession>A0A835T8P1</accession>
<dbReference type="SUPFAM" id="SSF53474">
    <property type="entry name" value="alpha/beta-Hydrolases"/>
    <property type="match status" value="1"/>
</dbReference>
<dbReference type="InterPro" id="IPR002921">
    <property type="entry name" value="Fungal_lipase-type"/>
</dbReference>
<feature type="signal peptide" evidence="1">
    <location>
        <begin position="1"/>
        <end position="26"/>
    </location>
</feature>
<evidence type="ECO:0000313" key="3">
    <source>
        <dbReference type="EMBL" id="KAG2433596.1"/>
    </source>
</evidence>
<dbReference type="InterPro" id="IPR029058">
    <property type="entry name" value="AB_hydrolase_fold"/>
</dbReference>
<protein>
    <recommendedName>
        <fullName evidence="2">Fungal lipase-type domain-containing protein</fullName>
    </recommendedName>
</protein>
<keyword evidence="4" id="KW-1185">Reference proteome</keyword>
<evidence type="ECO:0000259" key="2">
    <source>
        <dbReference type="Pfam" id="PF01764"/>
    </source>
</evidence>
<dbReference type="AlphaFoldDB" id="A0A835T8P1"/>
<dbReference type="EMBL" id="JAEHOD010000061">
    <property type="protein sequence ID" value="KAG2433596.1"/>
    <property type="molecule type" value="Genomic_DNA"/>
</dbReference>
<organism evidence="3 4">
    <name type="scientific">Chlamydomonas schloesseri</name>
    <dbReference type="NCBI Taxonomy" id="2026947"/>
    <lineage>
        <taxon>Eukaryota</taxon>
        <taxon>Viridiplantae</taxon>
        <taxon>Chlorophyta</taxon>
        <taxon>core chlorophytes</taxon>
        <taxon>Chlorophyceae</taxon>
        <taxon>CS clade</taxon>
        <taxon>Chlamydomonadales</taxon>
        <taxon>Chlamydomonadaceae</taxon>
        <taxon>Chlamydomonas</taxon>
    </lineage>
</organism>
<dbReference type="OrthoDB" id="438440at2759"/>
<evidence type="ECO:0000313" key="4">
    <source>
        <dbReference type="Proteomes" id="UP000613740"/>
    </source>
</evidence>
<dbReference type="Pfam" id="PF01764">
    <property type="entry name" value="Lipase_3"/>
    <property type="match status" value="1"/>
</dbReference>
<dbReference type="InterPro" id="IPR051218">
    <property type="entry name" value="Sec_MonoDiacylglyc_Lipase"/>
</dbReference>
<keyword evidence="1" id="KW-0732">Signal</keyword>
<evidence type="ECO:0000256" key="1">
    <source>
        <dbReference type="SAM" id="SignalP"/>
    </source>
</evidence>
<comment type="caution">
    <text evidence="3">The sequence shown here is derived from an EMBL/GenBank/DDBJ whole genome shotgun (WGS) entry which is preliminary data.</text>
</comment>